<evidence type="ECO:0000313" key="3">
    <source>
        <dbReference type="EMBL" id="EEG77231.1"/>
    </source>
</evidence>
<dbReference type="InterPro" id="IPR003509">
    <property type="entry name" value="UPF0102_YraN-like"/>
</dbReference>
<dbReference type="eggNOG" id="COG0792">
    <property type="taxonomic scope" value="Bacteria"/>
</dbReference>
<keyword evidence="4" id="KW-1185">Reference proteome</keyword>
<dbReference type="GO" id="GO:0003676">
    <property type="term" value="F:nucleic acid binding"/>
    <property type="evidence" value="ECO:0007669"/>
    <property type="project" value="InterPro"/>
</dbReference>
<dbReference type="SUPFAM" id="SSF52980">
    <property type="entry name" value="Restriction endonuclease-like"/>
    <property type="match status" value="1"/>
</dbReference>
<dbReference type="STRING" id="555088.DealDRAFT_1984"/>
<dbReference type="InterPro" id="IPR011856">
    <property type="entry name" value="tRNA_endonuc-like_dom_sf"/>
</dbReference>
<dbReference type="Gene3D" id="3.40.1350.10">
    <property type="match status" value="1"/>
</dbReference>
<dbReference type="AlphaFoldDB" id="C0GHM5"/>
<comment type="caution">
    <text evidence="3">The sequence shown here is derived from an EMBL/GenBank/DDBJ whole genome shotgun (WGS) entry which is preliminary data.</text>
</comment>
<evidence type="ECO:0000313" key="4">
    <source>
        <dbReference type="Proteomes" id="UP000006443"/>
    </source>
</evidence>
<proteinExistence type="inferred from homology"/>
<name>C0GHM5_DETAL</name>
<gene>
    <name evidence="3" type="ORF">DealDRAFT_1984</name>
</gene>
<dbReference type="Proteomes" id="UP000006443">
    <property type="component" value="Unassembled WGS sequence"/>
</dbReference>
<dbReference type="InterPro" id="IPR011335">
    <property type="entry name" value="Restrct_endonuc-II-like"/>
</dbReference>
<dbReference type="NCBIfam" id="NF009154">
    <property type="entry name" value="PRK12497.3-3"/>
    <property type="match status" value="1"/>
</dbReference>
<comment type="similarity">
    <text evidence="1 2">Belongs to the UPF0102 family.</text>
</comment>
<organism evidence="3 4">
    <name type="scientific">Dethiobacter alkaliphilus AHT 1</name>
    <dbReference type="NCBI Taxonomy" id="555088"/>
    <lineage>
        <taxon>Bacteria</taxon>
        <taxon>Bacillati</taxon>
        <taxon>Bacillota</taxon>
        <taxon>Dethiobacteria</taxon>
        <taxon>Dethiobacterales</taxon>
        <taxon>Dethiobacteraceae</taxon>
        <taxon>Dethiobacter</taxon>
    </lineage>
</organism>
<reference evidence="3 4" key="1">
    <citation type="submission" date="2009-02" db="EMBL/GenBank/DDBJ databases">
        <title>Sequencing of the draft genome and assembly of Dethiobacter alkaliphilus AHT 1.</title>
        <authorList>
            <consortium name="US DOE Joint Genome Institute (JGI-PGF)"/>
            <person name="Lucas S."/>
            <person name="Copeland A."/>
            <person name="Lapidus A."/>
            <person name="Glavina del Rio T."/>
            <person name="Dalin E."/>
            <person name="Tice H."/>
            <person name="Bruce D."/>
            <person name="Goodwin L."/>
            <person name="Pitluck S."/>
            <person name="Larimer F."/>
            <person name="Land M.L."/>
            <person name="Hauser L."/>
            <person name="Muyzer G."/>
        </authorList>
    </citation>
    <scope>NUCLEOTIDE SEQUENCE [LARGE SCALE GENOMIC DNA]</scope>
    <source>
        <strain evidence="3 4">AHT 1</strain>
    </source>
</reference>
<dbReference type="Pfam" id="PF02021">
    <property type="entry name" value="UPF0102"/>
    <property type="match status" value="1"/>
</dbReference>
<sequence>MKTLGQKGEELAVDHLRRAGYLILARNWRCERGEIDIVAKAGNILVFVEVKTRRSSRLGTPQEAVDFRKQEKLRHLAYRFINATGITAAEYRFDVAAVNAKNNTVTIIKNAF</sequence>
<dbReference type="PANTHER" id="PTHR34039:SF1">
    <property type="entry name" value="UPF0102 PROTEIN YRAN"/>
    <property type="match status" value="1"/>
</dbReference>
<dbReference type="EMBL" id="ACJM01000009">
    <property type="protein sequence ID" value="EEG77231.1"/>
    <property type="molecule type" value="Genomic_DNA"/>
</dbReference>
<dbReference type="NCBIfam" id="NF009150">
    <property type="entry name" value="PRK12497.1-3"/>
    <property type="match status" value="1"/>
</dbReference>
<dbReference type="PANTHER" id="PTHR34039">
    <property type="entry name" value="UPF0102 PROTEIN YRAN"/>
    <property type="match status" value="1"/>
</dbReference>
<dbReference type="CDD" id="cd20736">
    <property type="entry name" value="PoNe_Nuclease"/>
    <property type="match status" value="1"/>
</dbReference>
<dbReference type="RefSeq" id="WP_008517036.1">
    <property type="nucleotide sequence ID" value="NZ_ACJM01000009.1"/>
</dbReference>
<evidence type="ECO:0000256" key="2">
    <source>
        <dbReference type="HAMAP-Rule" id="MF_00048"/>
    </source>
</evidence>
<accession>C0GHM5</accession>
<evidence type="ECO:0000256" key="1">
    <source>
        <dbReference type="ARBA" id="ARBA00006738"/>
    </source>
</evidence>
<dbReference type="HAMAP" id="MF_00048">
    <property type="entry name" value="UPF0102"/>
    <property type="match status" value="1"/>
</dbReference>
<dbReference type="NCBIfam" id="TIGR00252">
    <property type="entry name" value="YraN family protein"/>
    <property type="match status" value="1"/>
</dbReference>
<dbReference type="OrthoDB" id="9802516at2"/>
<protein>
    <recommendedName>
        <fullName evidence="2">UPF0102 protein DealDRAFT_1984</fullName>
    </recommendedName>
</protein>